<dbReference type="GO" id="GO:0032259">
    <property type="term" value="P:methylation"/>
    <property type="evidence" value="ECO:0007669"/>
    <property type="project" value="UniProtKB-KW"/>
</dbReference>
<keyword evidence="1 4" id="KW-0489">Methyltransferase</keyword>
<evidence type="ECO:0000256" key="1">
    <source>
        <dbReference type="ARBA" id="ARBA00022603"/>
    </source>
</evidence>
<keyword evidence="5" id="KW-1185">Reference proteome</keyword>
<evidence type="ECO:0000313" key="5">
    <source>
        <dbReference type="Proteomes" id="UP001139701"/>
    </source>
</evidence>
<dbReference type="Pfam" id="PF13649">
    <property type="entry name" value="Methyltransf_25"/>
    <property type="match status" value="1"/>
</dbReference>
<dbReference type="AlphaFoldDB" id="A0A9X1X159"/>
<organism evidence="4 5">
    <name type="scientific">Acinetobacter sedimenti</name>
    <dbReference type="NCBI Taxonomy" id="2919922"/>
    <lineage>
        <taxon>Bacteria</taxon>
        <taxon>Pseudomonadati</taxon>
        <taxon>Pseudomonadota</taxon>
        <taxon>Gammaproteobacteria</taxon>
        <taxon>Moraxellales</taxon>
        <taxon>Moraxellaceae</taxon>
        <taxon>Acinetobacter</taxon>
    </lineage>
</organism>
<dbReference type="InterPro" id="IPR029063">
    <property type="entry name" value="SAM-dependent_MTases_sf"/>
</dbReference>
<dbReference type="EMBL" id="JAKUML010000004">
    <property type="protein sequence ID" value="MCJ8146006.1"/>
    <property type="molecule type" value="Genomic_DNA"/>
</dbReference>
<accession>A0A9X1X159</accession>
<evidence type="ECO:0000313" key="4">
    <source>
        <dbReference type="EMBL" id="MCJ8146006.1"/>
    </source>
</evidence>
<name>A0A9X1X159_9GAMM</name>
<evidence type="ECO:0000256" key="2">
    <source>
        <dbReference type="ARBA" id="ARBA00022679"/>
    </source>
</evidence>
<dbReference type="PANTHER" id="PTHR43861">
    <property type="entry name" value="TRANS-ACONITATE 2-METHYLTRANSFERASE-RELATED"/>
    <property type="match status" value="1"/>
</dbReference>
<dbReference type="RefSeq" id="WP_241570704.1">
    <property type="nucleotide sequence ID" value="NZ_JAKUML010000004.1"/>
</dbReference>
<dbReference type="Gene3D" id="3.40.50.150">
    <property type="entry name" value="Vaccinia Virus protein VP39"/>
    <property type="match status" value="1"/>
</dbReference>
<dbReference type="Proteomes" id="UP001139701">
    <property type="component" value="Unassembled WGS sequence"/>
</dbReference>
<gene>
    <name evidence="4" type="ORF">MKI79_03620</name>
</gene>
<dbReference type="InterPro" id="IPR041698">
    <property type="entry name" value="Methyltransf_25"/>
</dbReference>
<proteinExistence type="predicted"/>
<dbReference type="GO" id="GO:0008168">
    <property type="term" value="F:methyltransferase activity"/>
    <property type="evidence" value="ECO:0007669"/>
    <property type="project" value="UniProtKB-KW"/>
</dbReference>
<sequence length="215" mass="24623">MSNQHLAKNIIDIYRKYGRAWTELRGEYLYEQSWLDRFCEKLPSNAKVLDLGCGSGVPIARYLSEKGCEITGVDSSEVMLEMAQQNFPMENYPNHRWILGDMRNVQLNENVSHNTDSIFDGILAWDSFFHLTADDQRQMFTQFQQFSKIGTMLMFTSGPSEGEAIGEMFGETLYHASLSPDEYRELLAQHDFLVLEMVANDADCAGHTVWLAQKI</sequence>
<protein>
    <submittedName>
        <fullName evidence="4">Class I SAM-dependent methyltransferase</fullName>
    </submittedName>
</protein>
<feature type="domain" description="Methyltransferase" evidence="3">
    <location>
        <begin position="48"/>
        <end position="146"/>
    </location>
</feature>
<evidence type="ECO:0000259" key="3">
    <source>
        <dbReference type="Pfam" id="PF13649"/>
    </source>
</evidence>
<reference evidence="4" key="1">
    <citation type="submission" date="2022-02" db="EMBL/GenBank/DDBJ databases">
        <title>Acinetobacter A3.8 sp. nov., isolated from Sediment (Zhairuo Island).</title>
        <authorList>
            <person name="Zheng K."/>
        </authorList>
    </citation>
    <scope>NUCLEOTIDE SEQUENCE</scope>
    <source>
        <strain evidence="4">A3.8</strain>
    </source>
</reference>
<comment type="caution">
    <text evidence="4">The sequence shown here is derived from an EMBL/GenBank/DDBJ whole genome shotgun (WGS) entry which is preliminary data.</text>
</comment>
<dbReference type="CDD" id="cd02440">
    <property type="entry name" value="AdoMet_MTases"/>
    <property type="match status" value="1"/>
</dbReference>
<dbReference type="PANTHER" id="PTHR43861:SF1">
    <property type="entry name" value="TRANS-ACONITATE 2-METHYLTRANSFERASE"/>
    <property type="match status" value="1"/>
</dbReference>
<dbReference type="SUPFAM" id="SSF53335">
    <property type="entry name" value="S-adenosyl-L-methionine-dependent methyltransferases"/>
    <property type="match status" value="1"/>
</dbReference>
<keyword evidence="2" id="KW-0808">Transferase</keyword>